<sequence length="67" mass="7429">MEEKLQVRRRGGRKRAVGTRKPMVAPDGPNQRWSLDFVSDALPPLGILLRYTLPGNGRTSFPHLGGC</sequence>
<feature type="region of interest" description="Disordered" evidence="1">
    <location>
        <begin position="1"/>
        <end position="30"/>
    </location>
</feature>
<evidence type="ECO:0008006" key="3">
    <source>
        <dbReference type="Google" id="ProtNLM"/>
    </source>
</evidence>
<name>A0A0F9R5N7_9ZZZZ</name>
<protein>
    <recommendedName>
        <fullName evidence="3">Transposase</fullName>
    </recommendedName>
</protein>
<gene>
    <name evidence="2" type="ORF">LCGC14_0933670</name>
</gene>
<evidence type="ECO:0000256" key="1">
    <source>
        <dbReference type="SAM" id="MobiDB-lite"/>
    </source>
</evidence>
<accession>A0A0F9R5N7</accession>
<organism evidence="2">
    <name type="scientific">marine sediment metagenome</name>
    <dbReference type="NCBI Taxonomy" id="412755"/>
    <lineage>
        <taxon>unclassified sequences</taxon>
        <taxon>metagenomes</taxon>
        <taxon>ecological metagenomes</taxon>
    </lineage>
</organism>
<feature type="compositionally biased region" description="Basic residues" evidence="1">
    <location>
        <begin position="7"/>
        <end position="18"/>
    </location>
</feature>
<proteinExistence type="predicted"/>
<reference evidence="2" key="1">
    <citation type="journal article" date="2015" name="Nature">
        <title>Complex archaea that bridge the gap between prokaryotes and eukaryotes.</title>
        <authorList>
            <person name="Spang A."/>
            <person name="Saw J.H."/>
            <person name="Jorgensen S.L."/>
            <person name="Zaremba-Niedzwiedzka K."/>
            <person name="Martijn J."/>
            <person name="Lind A.E."/>
            <person name="van Eijk R."/>
            <person name="Schleper C."/>
            <person name="Guy L."/>
            <person name="Ettema T.J."/>
        </authorList>
    </citation>
    <scope>NUCLEOTIDE SEQUENCE</scope>
</reference>
<comment type="caution">
    <text evidence="2">The sequence shown here is derived from an EMBL/GenBank/DDBJ whole genome shotgun (WGS) entry which is preliminary data.</text>
</comment>
<evidence type="ECO:0000313" key="2">
    <source>
        <dbReference type="EMBL" id="KKN20616.1"/>
    </source>
</evidence>
<dbReference type="AlphaFoldDB" id="A0A0F9R5N7"/>
<dbReference type="EMBL" id="LAZR01003224">
    <property type="protein sequence ID" value="KKN20616.1"/>
    <property type="molecule type" value="Genomic_DNA"/>
</dbReference>